<dbReference type="Pfam" id="PF18203">
    <property type="entry name" value="IPTL-CTERM"/>
    <property type="match status" value="1"/>
</dbReference>
<feature type="compositionally biased region" description="Low complexity" evidence="1">
    <location>
        <begin position="347"/>
        <end position="357"/>
    </location>
</feature>
<evidence type="ECO:0000259" key="4">
    <source>
        <dbReference type="Pfam" id="PF18203"/>
    </source>
</evidence>
<dbReference type="InterPro" id="IPR026442">
    <property type="entry name" value="IPTL_CTERM"/>
</dbReference>
<dbReference type="Proteomes" id="UP000515811">
    <property type="component" value="Chromosome"/>
</dbReference>
<accession>A0A7G9RVC8</accession>
<dbReference type="InterPro" id="IPR013783">
    <property type="entry name" value="Ig-like_fold"/>
</dbReference>
<protein>
    <submittedName>
        <fullName evidence="5">IPTL-CTERM sorting domain-containing protein</fullName>
    </submittedName>
</protein>
<feature type="region of interest" description="Disordered" evidence="1">
    <location>
        <begin position="337"/>
        <end position="357"/>
    </location>
</feature>
<feature type="chain" id="PRO_5028953326" evidence="2">
    <location>
        <begin position="30"/>
        <end position="399"/>
    </location>
</feature>
<dbReference type="KEGG" id="drg:H9K76_09750"/>
<feature type="domain" description="IPTL-CTERM protein sorting" evidence="4">
    <location>
        <begin position="369"/>
        <end position="395"/>
    </location>
</feature>
<dbReference type="InterPro" id="IPR047589">
    <property type="entry name" value="DUF11_rpt"/>
</dbReference>
<dbReference type="NCBIfam" id="TIGR01451">
    <property type="entry name" value="B_ant_repeat"/>
    <property type="match status" value="1"/>
</dbReference>
<dbReference type="PANTHER" id="PTHR34819">
    <property type="entry name" value="LARGE CYSTEINE-RICH PERIPLASMIC PROTEIN OMCB"/>
    <property type="match status" value="1"/>
</dbReference>
<name>A0A7G9RVC8_9BURK</name>
<proteinExistence type="predicted"/>
<dbReference type="InterPro" id="IPR008979">
    <property type="entry name" value="Galactose-bd-like_sf"/>
</dbReference>
<dbReference type="NCBIfam" id="TIGR04174">
    <property type="entry name" value="IPTL_CTERM"/>
    <property type="match status" value="1"/>
</dbReference>
<keyword evidence="2" id="KW-0732">Signal</keyword>
<reference evidence="5 6" key="1">
    <citation type="submission" date="2020-08" db="EMBL/GenBank/DDBJ databases">
        <title>Genome sequence of Diaphorobacter ruginosibacter DSM 27467T.</title>
        <authorList>
            <person name="Hyun D.-W."/>
            <person name="Bae J.-W."/>
        </authorList>
    </citation>
    <scope>NUCLEOTIDE SEQUENCE [LARGE SCALE GENOMIC DNA]</scope>
    <source>
        <strain evidence="5 6">DSM 27467</strain>
    </source>
</reference>
<feature type="domain" description="DUF11" evidence="3">
    <location>
        <begin position="235"/>
        <end position="354"/>
    </location>
</feature>
<dbReference type="InterPro" id="IPR001434">
    <property type="entry name" value="OmcB-like_DUF11"/>
</dbReference>
<evidence type="ECO:0000313" key="6">
    <source>
        <dbReference type="Proteomes" id="UP000515811"/>
    </source>
</evidence>
<dbReference type="RefSeq" id="WP_187600564.1">
    <property type="nucleotide sequence ID" value="NZ_CP060714.1"/>
</dbReference>
<dbReference type="EMBL" id="CP060714">
    <property type="protein sequence ID" value="QNN59553.1"/>
    <property type="molecule type" value="Genomic_DNA"/>
</dbReference>
<evidence type="ECO:0000256" key="1">
    <source>
        <dbReference type="SAM" id="MobiDB-lite"/>
    </source>
</evidence>
<dbReference type="PANTHER" id="PTHR34819:SF3">
    <property type="entry name" value="CELL SURFACE PROTEIN"/>
    <property type="match status" value="1"/>
</dbReference>
<evidence type="ECO:0000313" key="5">
    <source>
        <dbReference type="EMBL" id="QNN59553.1"/>
    </source>
</evidence>
<dbReference type="AlphaFoldDB" id="A0A7G9RVC8"/>
<keyword evidence="6" id="KW-1185">Reference proteome</keyword>
<dbReference type="Gene3D" id="2.60.120.260">
    <property type="entry name" value="Galactose-binding domain-like"/>
    <property type="match status" value="1"/>
</dbReference>
<organism evidence="5 6">
    <name type="scientific">Diaphorobacter ruginosibacter</name>
    <dbReference type="NCBI Taxonomy" id="1715720"/>
    <lineage>
        <taxon>Bacteria</taxon>
        <taxon>Pseudomonadati</taxon>
        <taxon>Pseudomonadota</taxon>
        <taxon>Betaproteobacteria</taxon>
        <taxon>Burkholderiales</taxon>
        <taxon>Comamonadaceae</taxon>
        <taxon>Diaphorobacter</taxon>
    </lineage>
</organism>
<dbReference type="Gene3D" id="2.60.40.10">
    <property type="entry name" value="Immunoglobulins"/>
    <property type="match status" value="1"/>
</dbReference>
<evidence type="ECO:0000256" key="2">
    <source>
        <dbReference type="SAM" id="SignalP"/>
    </source>
</evidence>
<sequence length="399" mass="40561">MKPGQSLFKTAACNAAVLLLLAYGASAHAQVFTEDFGTATGRVNNSYVPSGNFTYKATGAVPDGHYTIMPPTNVTTSTGDAYWADLPSDHTGGGALMVLNAGPALNEFYVRDFQVQPGHSYRITAWRYVVNGNGGAGSTNPISWSLQVRNPTTNATLVESGDLPSTVTQDWFESTYEFTVPVDCKASGAGVPARLALTNRSAVTGGNDFYIDDISVADITPNDALDKFCPLPQADLSITKSDGATTVKPGDKVTYTIVASNAGPDTATGATVADTLPAALTGAAWTCTAASGASCTASGTGNINDTVTLPAGASVTYTLTATVSSTATGTLANTASVTPPAGTVDPNSANNSASDSNTVAGPVAGTANPVPTLGEWALILLSVALAGFAALRLRRSSGI</sequence>
<gene>
    <name evidence="5" type="ORF">H9K76_09750</name>
</gene>
<dbReference type="SUPFAM" id="SSF49785">
    <property type="entry name" value="Galactose-binding domain-like"/>
    <property type="match status" value="1"/>
</dbReference>
<feature type="signal peptide" evidence="2">
    <location>
        <begin position="1"/>
        <end position="29"/>
    </location>
</feature>
<evidence type="ECO:0000259" key="3">
    <source>
        <dbReference type="Pfam" id="PF01345"/>
    </source>
</evidence>
<dbReference type="InterPro" id="IPR051172">
    <property type="entry name" value="Chlamydia_OmcB"/>
</dbReference>
<dbReference type="Pfam" id="PF01345">
    <property type="entry name" value="DUF11"/>
    <property type="match status" value="1"/>
</dbReference>